<sequence>MRYLSLALFAEGPTDYYFLRPLLQRLCEDICVREARMPVEVSEVLGLDDPDTEERLSRDVRIARSAQMARGAWNILFVHADGANDPDSVREEQITPALHHVRELMGAEGLGVAVVPIRETEAWAIVDGSALRCAFGTELNDQELGLPPTRNVESITDPKIILQRAFTATHPTGRRLRQGTSPYLNTLGEQVSLDSLRRIPSFSSLENDIRLALNVLGLLR</sequence>
<name>A0A6A9K1M8_PSEAI</name>
<accession>A0A6A9K1M8</accession>
<proteinExistence type="predicted"/>
<dbReference type="RefSeq" id="WP_155681630.1">
    <property type="nucleotide sequence ID" value="NZ_WOAJ01000008.1"/>
</dbReference>
<reference evidence="1" key="1">
    <citation type="submission" date="2019-11" db="EMBL/GenBank/DDBJ databases">
        <title>Genomes of ocular Pseudomonas aeruginosa isolates.</title>
        <authorList>
            <person name="Khan M."/>
            <person name="Rice S.A."/>
            <person name="Willcox M.D.P."/>
            <person name="Stapleton F."/>
        </authorList>
    </citation>
    <scope>NUCLEOTIDE SEQUENCE</scope>
    <source>
        <strain evidence="1">PA206</strain>
    </source>
</reference>
<comment type="caution">
    <text evidence="1">The sequence shown here is derived from an EMBL/GenBank/DDBJ whole genome shotgun (WGS) entry which is preliminary data.</text>
</comment>
<evidence type="ECO:0000313" key="1">
    <source>
        <dbReference type="EMBL" id="MUI60086.1"/>
    </source>
</evidence>
<dbReference type="AlphaFoldDB" id="A0A6A9K1M8"/>
<protein>
    <submittedName>
        <fullName evidence="1">DUF4276 family protein</fullName>
    </submittedName>
</protein>
<organism evidence="1">
    <name type="scientific">Pseudomonas aeruginosa</name>
    <dbReference type="NCBI Taxonomy" id="287"/>
    <lineage>
        <taxon>Bacteria</taxon>
        <taxon>Pseudomonadati</taxon>
        <taxon>Pseudomonadota</taxon>
        <taxon>Gammaproteobacteria</taxon>
        <taxon>Pseudomonadales</taxon>
        <taxon>Pseudomonadaceae</taxon>
        <taxon>Pseudomonas</taxon>
    </lineage>
</organism>
<gene>
    <name evidence="1" type="ORF">GNQ20_19955</name>
</gene>
<dbReference type="EMBL" id="WOAJ01000008">
    <property type="protein sequence ID" value="MUI60086.1"/>
    <property type="molecule type" value="Genomic_DNA"/>
</dbReference>